<comment type="subcellular location">
    <subcellularLocation>
        <location evidence="1">Cell membrane</location>
        <topology evidence="1">Multi-pass membrane protein</topology>
    </subcellularLocation>
</comment>
<feature type="transmembrane region" description="Helical" evidence="10">
    <location>
        <begin position="150"/>
        <end position="175"/>
    </location>
</feature>
<dbReference type="GO" id="GO:0005886">
    <property type="term" value="C:plasma membrane"/>
    <property type="evidence" value="ECO:0007669"/>
    <property type="project" value="UniProtKB-SubCell"/>
</dbReference>
<evidence type="ECO:0000256" key="4">
    <source>
        <dbReference type="ARBA" id="ARBA00022692"/>
    </source>
</evidence>
<keyword evidence="6 10" id="KW-0472">Membrane</keyword>
<feature type="region of interest" description="Disordered" evidence="9">
    <location>
        <begin position="253"/>
        <end position="323"/>
    </location>
</feature>
<organism evidence="13 14">
    <name type="scientific">Daphnia galeata</name>
    <dbReference type="NCBI Taxonomy" id="27404"/>
    <lineage>
        <taxon>Eukaryota</taxon>
        <taxon>Metazoa</taxon>
        <taxon>Ecdysozoa</taxon>
        <taxon>Arthropoda</taxon>
        <taxon>Crustacea</taxon>
        <taxon>Branchiopoda</taxon>
        <taxon>Diplostraca</taxon>
        <taxon>Cladocera</taxon>
        <taxon>Anomopoda</taxon>
        <taxon>Daphniidae</taxon>
        <taxon>Daphnia</taxon>
    </lineage>
</organism>
<dbReference type="InterPro" id="IPR052192">
    <property type="entry name" value="Insect_Ionotropic_Sensory_Rcpt"/>
</dbReference>
<gene>
    <name evidence="13" type="ORF">DGAL_LOCUS4180</name>
</gene>
<name>A0A8J2RJ50_9CRUS</name>
<comment type="similarity">
    <text evidence="2">Belongs to the glutamate-gated ion channel (TC 1.A.10.1) family.</text>
</comment>
<dbReference type="EMBL" id="CAKKLH010000068">
    <property type="protein sequence ID" value="CAH0101819.1"/>
    <property type="molecule type" value="Genomic_DNA"/>
</dbReference>
<evidence type="ECO:0000256" key="8">
    <source>
        <dbReference type="ARBA" id="ARBA00023180"/>
    </source>
</evidence>
<protein>
    <recommendedName>
        <fullName evidence="12">Ionotropic glutamate receptor C-terminal domain-containing protein</fullName>
    </recommendedName>
</protein>
<feature type="compositionally biased region" description="Basic and acidic residues" evidence="9">
    <location>
        <begin position="253"/>
        <end position="265"/>
    </location>
</feature>
<feature type="domain" description="Ionotropic glutamate receptor C-terminal" evidence="12">
    <location>
        <begin position="420"/>
        <end position="648"/>
    </location>
</feature>
<evidence type="ECO:0000259" key="12">
    <source>
        <dbReference type="Pfam" id="PF00060"/>
    </source>
</evidence>
<evidence type="ECO:0000256" key="7">
    <source>
        <dbReference type="ARBA" id="ARBA00023170"/>
    </source>
</evidence>
<accession>A0A8J2RJ50</accession>
<dbReference type="Proteomes" id="UP000789390">
    <property type="component" value="Unassembled WGS sequence"/>
</dbReference>
<evidence type="ECO:0000256" key="11">
    <source>
        <dbReference type="SAM" id="SignalP"/>
    </source>
</evidence>
<dbReference type="GO" id="GO:0015276">
    <property type="term" value="F:ligand-gated monoatomic ion channel activity"/>
    <property type="evidence" value="ECO:0007669"/>
    <property type="project" value="InterPro"/>
</dbReference>
<feature type="chain" id="PRO_5035173823" description="Ionotropic glutamate receptor C-terminal domain-containing protein" evidence="11">
    <location>
        <begin position="27"/>
        <end position="693"/>
    </location>
</feature>
<dbReference type="OrthoDB" id="5984008at2759"/>
<keyword evidence="8" id="KW-0325">Glycoprotein</keyword>
<evidence type="ECO:0000256" key="2">
    <source>
        <dbReference type="ARBA" id="ARBA00008685"/>
    </source>
</evidence>
<keyword evidence="11" id="KW-0732">Signal</keyword>
<proteinExistence type="inferred from homology"/>
<feature type="transmembrane region" description="Helical" evidence="10">
    <location>
        <begin position="641"/>
        <end position="664"/>
    </location>
</feature>
<keyword evidence="3" id="KW-1003">Cell membrane</keyword>
<evidence type="ECO:0000256" key="5">
    <source>
        <dbReference type="ARBA" id="ARBA00022989"/>
    </source>
</evidence>
<dbReference type="Pfam" id="PF00060">
    <property type="entry name" value="Lig_chan"/>
    <property type="match status" value="1"/>
</dbReference>
<keyword evidence="7" id="KW-0675">Receptor</keyword>
<evidence type="ECO:0000256" key="1">
    <source>
        <dbReference type="ARBA" id="ARBA00004651"/>
    </source>
</evidence>
<comment type="caution">
    <text evidence="13">The sequence shown here is derived from an EMBL/GenBank/DDBJ whole genome shotgun (WGS) entry which is preliminary data.</text>
</comment>
<dbReference type="Gene3D" id="1.10.287.70">
    <property type="match status" value="1"/>
</dbReference>
<evidence type="ECO:0000256" key="3">
    <source>
        <dbReference type="ARBA" id="ARBA00022475"/>
    </source>
</evidence>
<feature type="region of interest" description="Disordered" evidence="9">
    <location>
        <begin position="340"/>
        <end position="400"/>
    </location>
</feature>
<keyword evidence="4 10" id="KW-0812">Transmembrane</keyword>
<feature type="signal peptide" evidence="11">
    <location>
        <begin position="1"/>
        <end position="26"/>
    </location>
</feature>
<dbReference type="GO" id="GO:0050906">
    <property type="term" value="P:detection of stimulus involved in sensory perception"/>
    <property type="evidence" value="ECO:0007669"/>
    <property type="project" value="UniProtKB-ARBA"/>
</dbReference>
<dbReference type="AlphaFoldDB" id="A0A8J2RJ50"/>
<feature type="transmembrane region" description="Helical" evidence="10">
    <location>
        <begin position="432"/>
        <end position="458"/>
    </location>
</feature>
<evidence type="ECO:0000313" key="13">
    <source>
        <dbReference type="EMBL" id="CAH0101819.1"/>
    </source>
</evidence>
<dbReference type="Gene3D" id="3.40.190.10">
    <property type="entry name" value="Periplasmic binding protein-like II"/>
    <property type="match status" value="1"/>
</dbReference>
<evidence type="ECO:0000256" key="10">
    <source>
        <dbReference type="SAM" id="Phobius"/>
    </source>
</evidence>
<feature type="compositionally biased region" description="Acidic residues" evidence="9">
    <location>
        <begin position="307"/>
        <end position="323"/>
    </location>
</feature>
<keyword evidence="14" id="KW-1185">Reference proteome</keyword>
<evidence type="ECO:0000256" key="6">
    <source>
        <dbReference type="ARBA" id="ARBA00023136"/>
    </source>
</evidence>
<dbReference type="PANTHER" id="PTHR42643:SF24">
    <property type="entry name" value="IONOTROPIC RECEPTOR 60A"/>
    <property type="match status" value="1"/>
</dbReference>
<reference evidence="13" key="1">
    <citation type="submission" date="2021-11" db="EMBL/GenBank/DDBJ databases">
        <authorList>
            <person name="Schell T."/>
        </authorList>
    </citation>
    <scope>NUCLEOTIDE SEQUENCE</scope>
    <source>
        <strain evidence="13">M5</strain>
    </source>
</reference>
<dbReference type="PANTHER" id="PTHR42643">
    <property type="entry name" value="IONOTROPIC RECEPTOR 20A-RELATED"/>
    <property type="match status" value="1"/>
</dbReference>
<keyword evidence="5 10" id="KW-1133">Transmembrane helix</keyword>
<evidence type="ECO:0000256" key="9">
    <source>
        <dbReference type="SAM" id="MobiDB-lite"/>
    </source>
</evidence>
<evidence type="ECO:0000313" key="14">
    <source>
        <dbReference type="Proteomes" id="UP000789390"/>
    </source>
</evidence>
<dbReference type="SUPFAM" id="SSF53850">
    <property type="entry name" value="Periplasmic binding protein-like II"/>
    <property type="match status" value="1"/>
</dbReference>
<sequence length="693" mass="78521">MSSGLNMFFIILIIYYQIQNFQLVCSSSFNALNGQHLQVIWPRWKGNPKGLSGPIKGEKFLETLATRFNFTYEMVRITENRLEPQGKERGLFNYLWDKQVDLLIIGVTLSYERFQVVDLSVPWAFETYSFLIPVQNDTANINAVVKPFQWPVWLGLALSIVCVIAVLSLLDFILFNEPGNDNKLSEDRNSERDLLERSRLRERDCYESRFRERERSPLRSAPSDFYHDQALFPAVPPHVRFEGYGRVGPDQVLDQRDFHSSRDPRYGGGPGYDQRRVNPLVDQGGRSRYGDGVPRREKSVRPSIPDQGDEDGYGDEEQPESEDELILDDLEDHDRLQKFYNRPWRPSSSKSEEPPEPPPAVKSKRASAAMPESVSPKPGRRSSRTEAEVSEGDQQVPTHGREVFRVRKQSCFSPVEETSGGQCTSKRLAFRLVAGVWCLAAFIFVQSYTSILFTYVVAPVNQPLINSVYDIIEHDDIQLLTRKGSTLSLMISDPNATGIFLKLRNKLNSFPNSRCNLISDCIRSITPGSRNTFVDGRTAQLESIKKHFDQTQKCDLQLASESFMTAFASFALQKRSRYTDIINKGVLEIQQTGIIDYWEIVLHPMPGQCMANIVNSGKTKPANPKHASSAVLSLKNLTGAFVVYLIGLSLSLLAFLCELIISVAQRQQLKTRRIVRNKNGEDSIKNSVSIDKV</sequence>
<dbReference type="InterPro" id="IPR001320">
    <property type="entry name" value="Iontro_rcpt_C"/>
</dbReference>